<dbReference type="SMART" id="SM00507">
    <property type="entry name" value="HNHc"/>
    <property type="match status" value="1"/>
</dbReference>
<dbReference type="Gene3D" id="1.10.30.50">
    <property type="match status" value="1"/>
</dbReference>
<protein>
    <submittedName>
        <fullName evidence="2">DUF222 domain-containing protein</fullName>
    </submittedName>
</protein>
<proteinExistence type="predicted"/>
<dbReference type="Proteomes" id="UP001230289">
    <property type="component" value="Unassembled WGS sequence"/>
</dbReference>
<reference evidence="2 3" key="1">
    <citation type="submission" date="2023-08" db="EMBL/GenBank/DDBJ databases">
        <title>Microbacterium sp. nov., isolated from a waste landfill.</title>
        <authorList>
            <person name="Wen W."/>
        </authorList>
    </citation>
    <scope>NUCLEOTIDE SEQUENCE [LARGE SCALE GENOMIC DNA]</scope>
    <source>
        <strain evidence="2 3">ASV81</strain>
    </source>
</reference>
<dbReference type="InterPro" id="IPR003870">
    <property type="entry name" value="DUF222"/>
</dbReference>
<comment type="caution">
    <text evidence="2">The sequence shown here is derived from an EMBL/GenBank/DDBJ whole genome shotgun (WGS) entry which is preliminary data.</text>
</comment>
<organism evidence="2 3">
    <name type="scientific">Microbacterium capsulatum</name>
    <dbReference type="NCBI Taxonomy" id="3041921"/>
    <lineage>
        <taxon>Bacteria</taxon>
        <taxon>Bacillati</taxon>
        <taxon>Actinomycetota</taxon>
        <taxon>Actinomycetes</taxon>
        <taxon>Micrococcales</taxon>
        <taxon>Microbacteriaceae</taxon>
        <taxon>Microbacterium</taxon>
    </lineage>
</organism>
<dbReference type="EMBL" id="JAVFCB010000005">
    <property type="protein sequence ID" value="MDQ4214365.1"/>
    <property type="molecule type" value="Genomic_DNA"/>
</dbReference>
<accession>A0ABU0XJQ3</accession>
<sequence length="389" mass="42089">MFAEVSTALHITRGAAARALGTGWSLRDRFPATLAALADGEIPARHAAVIVAAAGPIDLADGEAHRRYEEQVLPYAAAETAARTEAYAKSVVAAVAPETVVERHERAREDRRLVLTDYDDGNSLFGVITSTPLAHAAFDRATRIAREIRTIAAASACGGFTGPNAPRPGEEPTDAQFERLTEFESIVADLGEPLADERTLDQIRADVVTDVLLTGSGDVLAENGLDGVRGTVQVTVAATTLAGLDDRPAEFDGHGPIHPDIARELATTAGQWERLFQDPRGMLSHTDTYAPTGRMRRHLRARDRHCRFPGCRMPAKLCEIDHTFDHAKGGPTEIGNLSCLCAGHHALKHPDLDDRWRWTARQKPGGVIVWTSPTGRIYCDAPPPRVQFA</sequence>
<dbReference type="InterPro" id="IPR003615">
    <property type="entry name" value="HNH_nuc"/>
</dbReference>
<evidence type="ECO:0000259" key="1">
    <source>
        <dbReference type="SMART" id="SM00507"/>
    </source>
</evidence>
<dbReference type="Pfam" id="PF02720">
    <property type="entry name" value="DUF222"/>
    <property type="match status" value="1"/>
</dbReference>
<evidence type="ECO:0000313" key="2">
    <source>
        <dbReference type="EMBL" id="MDQ4214365.1"/>
    </source>
</evidence>
<keyword evidence="3" id="KW-1185">Reference proteome</keyword>
<feature type="domain" description="HNH nuclease" evidence="1">
    <location>
        <begin position="294"/>
        <end position="346"/>
    </location>
</feature>
<evidence type="ECO:0000313" key="3">
    <source>
        <dbReference type="Proteomes" id="UP001230289"/>
    </source>
</evidence>
<dbReference type="CDD" id="cd00085">
    <property type="entry name" value="HNHc"/>
    <property type="match status" value="1"/>
</dbReference>
<gene>
    <name evidence="2" type="ORF">RBR11_10605</name>
</gene>
<name>A0ABU0XJQ3_9MICO</name>
<dbReference type="RefSeq" id="WP_308489298.1">
    <property type="nucleotide sequence ID" value="NZ_JAVFCB010000005.1"/>
</dbReference>